<dbReference type="GO" id="GO:0016874">
    <property type="term" value="F:ligase activity"/>
    <property type="evidence" value="ECO:0007669"/>
    <property type="project" value="UniProtKB-UniRule"/>
</dbReference>
<organism evidence="5 6">
    <name type="scientific">Echinicola pacifica</name>
    <dbReference type="NCBI Taxonomy" id="346377"/>
    <lineage>
        <taxon>Bacteria</taxon>
        <taxon>Pseudomonadati</taxon>
        <taxon>Bacteroidota</taxon>
        <taxon>Cytophagia</taxon>
        <taxon>Cytophagales</taxon>
        <taxon>Cyclobacteriaceae</taxon>
        <taxon>Echinicola</taxon>
    </lineage>
</organism>
<dbReference type="Proteomes" id="UP000619457">
    <property type="component" value="Unassembled WGS sequence"/>
</dbReference>
<evidence type="ECO:0000259" key="4">
    <source>
        <dbReference type="Pfam" id="PF24850"/>
    </source>
</evidence>
<dbReference type="NCBIfam" id="TIGR03998">
    <property type="entry name" value="thiol_BshC"/>
    <property type="match status" value="1"/>
</dbReference>
<dbReference type="PIRSF" id="PIRSF012535">
    <property type="entry name" value="UCP012535"/>
    <property type="match status" value="1"/>
</dbReference>
<evidence type="ECO:0000259" key="3">
    <source>
        <dbReference type="Pfam" id="PF10079"/>
    </source>
</evidence>
<comment type="similarity">
    <text evidence="2">Belongs to the BshC family.</text>
</comment>
<comment type="caution">
    <text evidence="5">The sequence shown here is derived from an EMBL/GenBank/DDBJ whole genome shotgun (WGS) entry which is preliminary data.</text>
</comment>
<gene>
    <name evidence="2 5" type="primary">bshC</name>
    <name evidence="5" type="ORF">GCM10007049_31160</name>
</gene>
<accession>A0A918Q6F4</accession>
<name>A0A918Q6F4_9BACT</name>
<dbReference type="Pfam" id="PF24850">
    <property type="entry name" value="CC_BshC"/>
    <property type="match status" value="1"/>
</dbReference>
<dbReference type="InterPro" id="IPR011199">
    <property type="entry name" value="Bacillithiol_biosynth_BshC"/>
</dbReference>
<proteinExistence type="inferred from homology"/>
<sequence length="522" mass="60324">MLKSTVEPECTGQFSSLFLDYIAQKDQLIPFYNVFPTLENFQELIQQKNMEGAQREVLAKALKDQYLDISCQEVTLANIDSLRDSKTFTVTTGHQLNLFTGPLYFIYKIVSTIRLAEQLSQQYPDYHFVPVYWMATEDHDFEEINYFNYQGKKYQWNSLQTGAVGDFTIDEELKSLLKELSFAPDFFKTAYKNTKNLSTAVRHYVNHLFGEKGLLIVDGHDSALKRLFVPVIKEELSAPVANDLVQQQSEKLEALGYKSQIYPREINFFYLDKGLRSRILKTDEGFELVDNGQTFTKEQMLELVENEPWRFSPNVVLRPLYEEVILPNIAYLGGPAEVAYWLQLKTVFDHYRVQVPAIMPRNFAMILPKGTKHKISELGFEYPQLFESYESLKKAYVREHAQSDLDLEEEKKALAAIFERLAQKGAPIDPTLKNSAEAAKVRAGKVLDHYAVKLRKGEEKHMDIALQRIQDVKKVLFPGGTAQERKVNFLEFYLADSSFIDKLYPHFDPLEFTYIILHEDEG</sequence>
<evidence type="ECO:0000313" key="6">
    <source>
        <dbReference type="Proteomes" id="UP000619457"/>
    </source>
</evidence>
<dbReference type="HAMAP" id="MF_01867">
    <property type="entry name" value="BshC"/>
    <property type="match status" value="1"/>
</dbReference>
<evidence type="ECO:0000313" key="5">
    <source>
        <dbReference type="EMBL" id="GGZ35504.1"/>
    </source>
</evidence>
<dbReference type="InterPro" id="IPR055399">
    <property type="entry name" value="CC_BshC"/>
</dbReference>
<dbReference type="RefSeq" id="WP_018475493.1">
    <property type="nucleotide sequence ID" value="NZ_BMWX01000005.1"/>
</dbReference>
<dbReference type="Pfam" id="PF10079">
    <property type="entry name" value="Rossmann-like_BshC"/>
    <property type="match status" value="1"/>
</dbReference>
<keyword evidence="6" id="KW-1185">Reference proteome</keyword>
<dbReference type="InterPro" id="IPR055398">
    <property type="entry name" value="Rossmann-like_BshC"/>
</dbReference>
<reference evidence="5" key="1">
    <citation type="journal article" date="2014" name="Int. J. Syst. Evol. Microbiol.">
        <title>Complete genome sequence of Corynebacterium casei LMG S-19264T (=DSM 44701T), isolated from a smear-ripened cheese.</title>
        <authorList>
            <consortium name="US DOE Joint Genome Institute (JGI-PGF)"/>
            <person name="Walter F."/>
            <person name="Albersmeier A."/>
            <person name="Kalinowski J."/>
            <person name="Ruckert C."/>
        </authorList>
    </citation>
    <scope>NUCLEOTIDE SEQUENCE</scope>
    <source>
        <strain evidence="5">KCTC 12368</strain>
    </source>
</reference>
<dbReference type="AlphaFoldDB" id="A0A918Q6F4"/>
<feature type="domain" description="Bacillithiol biosynthesis BshC C-terminal coiled-coil" evidence="4">
    <location>
        <begin position="364"/>
        <end position="518"/>
    </location>
</feature>
<keyword evidence="1 2" id="KW-0436">Ligase</keyword>
<evidence type="ECO:0000256" key="1">
    <source>
        <dbReference type="ARBA" id="ARBA00022598"/>
    </source>
</evidence>
<evidence type="ECO:0000256" key="2">
    <source>
        <dbReference type="HAMAP-Rule" id="MF_01867"/>
    </source>
</evidence>
<dbReference type="EMBL" id="BMWX01000005">
    <property type="protein sequence ID" value="GGZ35504.1"/>
    <property type="molecule type" value="Genomic_DNA"/>
</dbReference>
<dbReference type="EC" id="6.-.-.-" evidence="2"/>
<protein>
    <recommendedName>
        <fullName evidence="2">Putative cysteine ligase BshC</fullName>
        <ecNumber evidence="2">6.-.-.-</ecNumber>
    </recommendedName>
</protein>
<reference evidence="5" key="2">
    <citation type="submission" date="2020-09" db="EMBL/GenBank/DDBJ databases">
        <authorList>
            <person name="Sun Q."/>
            <person name="Kim S."/>
        </authorList>
    </citation>
    <scope>NUCLEOTIDE SEQUENCE</scope>
    <source>
        <strain evidence="5">KCTC 12368</strain>
    </source>
</reference>
<feature type="domain" description="Bacillithiol biosynthesis BshC N-terminal Rossmann-like" evidence="3">
    <location>
        <begin position="15"/>
        <end position="362"/>
    </location>
</feature>